<comment type="caution">
    <text evidence="2">The sequence shown here is derived from an EMBL/GenBank/DDBJ whole genome shotgun (WGS) entry which is preliminary data.</text>
</comment>
<evidence type="ECO:0000313" key="2">
    <source>
        <dbReference type="EMBL" id="KAL0172251.1"/>
    </source>
</evidence>
<dbReference type="PANTHER" id="PTHR33198">
    <property type="entry name" value="ANK_REP_REGION DOMAIN-CONTAINING PROTEIN-RELATED"/>
    <property type="match status" value="1"/>
</dbReference>
<evidence type="ECO:0000259" key="1">
    <source>
        <dbReference type="Pfam" id="PF14893"/>
    </source>
</evidence>
<reference evidence="2 3" key="1">
    <citation type="submission" date="2024-05" db="EMBL/GenBank/DDBJ databases">
        <title>Genome sequencing and assembly of Indian major carp, Cirrhinus mrigala (Hamilton, 1822).</title>
        <authorList>
            <person name="Mohindra V."/>
            <person name="Chowdhury L.M."/>
            <person name="Lal K."/>
            <person name="Jena J.K."/>
        </authorList>
    </citation>
    <scope>NUCLEOTIDE SEQUENCE [LARGE SCALE GENOMIC DNA]</scope>
    <source>
        <strain evidence="2">CM1030</strain>
        <tissue evidence="2">Blood</tissue>
    </source>
</reference>
<feature type="non-terminal residue" evidence="2">
    <location>
        <position position="206"/>
    </location>
</feature>
<dbReference type="AlphaFoldDB" id="A0ABD0PFX8"/>
<feature type="domain" description="Paraneoplastic antigen Ma-like C-terminal" evidence="1">
    <location>
        <begin position="44"/>
        <end position="120"/>
    </location>
</feature>
<organism evidence="2 3">
    <name type="scientific">Cirrhinus mrigala</name>
    <name type="common">Mrigala</name>
    <dbReference type="NCBI Taxonomy" id="683832"/>
    <lineage>
        <taxon>Eukaryota</taxon>
        <taxon>Metazoa</taxon>
        <taxon>Chordata</taxon>
        <taxon>Craniata</taxon>
        <taxon>Vertebrata</taxon>
        <taxon>Euteleostomi</taxon>
        <taxon>Actinopterygii</taxon>
        <taxon>Neopterygii</taxon>
        <taxon>Teleostei</taxon>
        <taxon>Ostariophysi</taxon>
        <taxon>Cypriniformes</taxon>
        <taxon>Cyprinidae</taxon>
        <taxon>Labeoninae</taxon>
        <taxon>Labeonini</taxon>
        <taxon>Cirrhinus</taxon>
    </lineage>
</organism>
<dbReference type="Proteomes" id="UP001529510">
    <property type="component" value="Unassembled WGS sequence"/>
</dbReference>
<proteinExistence type="predicted"/>
<evidence type="ECO:0000313" key="3">
    <source>
        <dbReference type="Proteomes" id="UP001529510"/>
    </source>
</evidence>
<name>A0ABD0PFX8_CIRMR</name>
<accession>A0ABD0PFX8</accession>
<dbReference type="InterPro" id="IPR048270">
    <property type="entry name" value="PNMA_C"/>
</dbReference>
<protein>
    <recommendedName>
        <fullName evidence="1">Paraneoplastic antigen Ma-like C-terminal domain-containing protein</fullName>
    </recommendedName>
</protein>
<dbReference type="Pfam" id="PF14893">
    <property type="entry name" value="PNMA"/>
    <property type="match status" value="1"/>
</dbReference>
<dbReference type="PANTHER" id="PTHR33198:SF20">
    <property type="entry name" value="RETROTRANSPOSON GAG DOMAIN-CONTAINING PROTEIN"/>
    <property type="match status" value="1"/>
</dbReference>
<sequence length="206" mass="23508">MAALSLPTPPMFLPCPGQPPVPIHTWKKMFENYLVTIDATGDRWPEERKRAVLLQCLGAEGLKVFYTLPNTGQTVTDAFKALEEHFQPATNVVVERHKFRQRAQWPDESVKDYVVALRELSIHCNFGDRTDEMIRDQLVEKASSARIRERLLLQPQLTLTDAMLLAGQTETAVEHAQTLDAVSVHEIKPAQRGMPQRRRKFHEKSV</sequence>
<gene>
    <name evidence="2" type="ORF">M9458_032562</name>
</gene>
<keyword evidence="3" id="KW-1185">Reference proteome</keyword>
<dbReference type="EMBL" id="JAMKFB020000016">
    <property type="protein sequence ID" value="KAL0172251.1"/>
    <property type="molecule type" value="Genomic_DNA"/>
</dbReference>